<dbReference type="EMBL" id="ASXA01000002">
    <property type="protein sequence ID" value="EPX90689.1"/>
    <property type="molecule type" value="Genomic_DNA"/>
</dbReference>
<reference evidence="1 2" key="1">
    <citation type="journal article" date="2014" name="J. Clin. Microbiol.">
        <title>Characterization of Streptococcus tigurinus Small-Colony Variants Causing Prosthetic Joint Infection by Comparative Whole-Genome Analyses.</title>
        <authorList>
            <person name="Zbinden A."/>
            <person name="Quiblier C."/>
            <person name="Hernandez D."/>
            <person name="Herzog K."/>
            <person name="Bodler P."/>
            <person name="Senn M.M."/>
            <person name="Gizard Y."/>
            <person name="Schrenzel J."/>
            <person name="Francois P."/>
        </authorList>
    </citation>
    <scope>NUCLEOTIDE SEQUENCE [LARGE SCALE GENOMIC DNA]</scope>
    <source>
        <strain evidence="1 2">2426</strain>
    </source>
</reference>
<name>S9SWH3_STROR</name>
<evidence type="ECO:0000313" key="1">
    <source>
        <dbReference type="EMBL" id="EPX90689.1"/>
    </source>
</evidence>
<dbReference type="Proteomes" id="UP000015340">
    <property type="component" value="Unassembled WGS sequence"/>
</dbReference>
<organism evidence="1 2">
    <name type="scientific">Streptococcus oralis subsp. tigurinus 2426</name>
    <dbReference type="NCBI Taxonomy" id="1333865"/>
    <lineage>
        <taxon>Bacteria</taxon>
        <taxon>Bacillati</taxon>
        <taxon>Bacillota</taxon>
        <taxon>Bacilli</taxon>
        <taxon>Lactobacillales</taxon>
        <taxon>Streptococcaceae</taxon>
        <taxon>Streptococcus</taxon>
    </lineage>
</organism>
<comment type="caution">
    <text evidence="1">The sequence shown here is derived from an EMBL/GenBank/DDBJ whole genome shotgun (WGS) entry which is preliminary data.</text>
</comment>
<proteinExistence type="predicted"/>
<protein>
    <submittedName>
        <fullName evidence="1">Uncharacterized protein</fullName>
    </submittedName>
</protein>
<accession>S9SWH3</accession>
<sequence>MWILFKFSGGRIMLNLVKGHQVSLVENLFESFTKLTEHHLTANVHAEKILEVFQHFIAIHDEPLFFILELPVSIDR</sequence>
<dbReference type="PATRIC" id="fig|1333865.3.peg.1078"/>
<dbReference type="AlphaFoldDB" id="S9SWH3"/>
<gene>
    <name evidence="1" type="ORF">L698_05415</name>
</gene>
<evidence type="ECO:0000313" key="2">
    <source>
        <dbReference type="Proteomes" id="UP000015340"/>
    </source>
</evidence>